<reference evidence="2 3" key="1">
    <citation type="journal article" date="2023" name="Commun. Biol.">
        <title>Genome analysis of Parmales, the sister group of diatoms, reveals the evolutionary specialization of diatoms from phago-mixotrophs to photoautotrophs.</title>
        <authorList>
            <person name="Ban H."/>
            <person name="Sato S."/>
            <person name="Yoshikawa S."/>
            <person name="Yamada K."/>
            <person name="Nakamura Y."/>
            <person name="Ichinomiya M."/>
            <person name="Sato N."/>
            <person name="Blanc-Mathieu R."/>
            <person name="Endo H."/>
            <person name="Kuwata A."/>
            <person name="Ogata H."/>
        </authorList>
    </citation>
    <scope>NUCLEOTIDE SEQUENCE [LARGE SCALE GENOMIC DNA]</scope>
</reference>
<dbReference type="Proteomes" id="UP001165060">
    <property type="component" value="Unassembled WGS sequence"/>
</dbReference>
<evidence type="ECO:0000313" key="3">
    <source>
        <dbReference type="Proteomes" id="UP001165060"/>
    </source>
</evidence>
<keyword evidence="3" id="KW-1185">Reference proteome</keyword>
<comment type="caution">
    <text evidence="2">The sequence shown here is derived from an EMBL/GenBank/DDBJ whole genome shotgun (WGS) entry which is preliminary data.</text>
</comment>
<gene>
    <name evidence="2" type="ORF">TeGR_g10650</name>
</gene>
<evidence type="ECO:0000313" key="2">
    <source>
        <dbReference type="EMBL" id="GMI56747.1"/>
    </source>
</evidence>
<accession>A0ABQ6NCC4</accession>
<sequence>MKCPPSKPESTGSFPFTSTSSKLSDQVSSLPSPLSVVEANQAKAVLRLGTEQQRLKTFKSAAQKKGDTKCAVGVAEDSLKRIDVMLSDPEQTYPVDEQFARSRKFAYDNADVLLIYRNRLERKNLPKLRAKASAAAQDVKVLMMNRATQDAIVAYTASSVEEHSLLLTNLRADVDAGKSVVGQIDSLERKQMHSASAIQCSVEEMQAQQRKVNSRVQAQLDAQAAAHAELAAEVAQKANTTYVDEAIDDLRGELHDRGDKQDENLQIVWDGVKENRLGRSAAIAAIGDAADAGVAKVGAAADSKIETIVAAGVLVNSKLLAVESAAREVASDRVATRASRKLAEKAAESAQENARRTEAAKCQVAGQVEDVLAINGETRTMMTPKKPRAPLAGLSPNNV</sequence>
<proteinExistence type="predicted"/>
<feature type="compositionally biased region" description="Low complexity" evidence="1">
    <location>
        <begin position="10"/>
        <end position="30"/>
    </location>
</feature>
<name>A0ABQ6NCC4_9STRA</name>
<protein>
    <submittedName>
        <fullName evidence="2">Uncharacterized protein</fullName>
    </submittedName>
</protein>
<organism evidence="2 3">
    <name type="scientific">Tetraparma gracilis</name>
    <dbReference type="NCBI Taxonomy" id="2962635"/>
    <lineage>
        <taxon>Eukaryota</taxon>
        <taxon>Sar</taxon>
        <taxon>Stramenopiles</taxon>
        <taxon>Ochrophyta</taxon>
        <taxon>Bolidophyceae</taxon>
        <taxon>Parmales</taxon>
        <taxon>Triparmaceae</taxon>
        <taxon>Tetraparma</taxon>
    </lineage>
</organism>
<dbReference type="EMBL" id="BRYB01006403">
    <property type="protein sequence ID" value="GMI56747.1"/>
    <property type="molecule type" value="Genomic_DNA"/>
</dbReference>
<evidence type="ECO:0000256" key="1">
    <source>
        <dbReference type="SAM" id="MobiDB-lite"/>
    </source>
</evidence>
<feature type="region of interest" description="Disordered" evidence="1">
    <location>
        <begin position="1"/>
        <end position="30"/>
    </location>
</feature>